<comment type="caution">
    <text evidence="1">The sequence shown here is derived from an EMBL/GenBank/DDBJ whole genome shotgun (WGS) entry which is preliminary data.</text>
</comment>
<dbReference type="Proteomes" id="UP000028700">
    <property type="component" value="Unassembled WGS sequence"/>
</dbReference>
<reference evidence="1" key="1">
    <citation type="journal article" date="2014" name="Genome Announc.">
        <title>Draft Genome Sequence of Lactobacillus oryzae Strain SG293T.</title>
        <authorList>
            <person name="Tanizawa Y."/>
            <person name="Fujisawa T."/>
            <person name="Mochizuki T."/>
            <person name="Kaminuma E."/>
            <person name="Nakamura Y."/>
            <person name="Tohno M."/>
        </authorList>
    </citation>
    <scope>NUCLEOTIDE SEQUENCE [LARGE SCALE GENOMIC DNA]</scope>
    <source>
        <strain evidence="1">SG293</strain>
    </source>
</reference>
<proteinExistence type="predicted"/>
<accession>A0A081BJS9</accession>
<dbReference type="OrthoDB" id="2294003at2"/>
<keyword evidence="2" id="KW-1185">Reference proteome</keyword>
<sequence length="113" mass="12616">MIALIIGLTFFKTYAGVPIKKADYYTLASYTTNIQKSVNSSSSRASQNVVYLAKADKLPQSLQSKTKQAQKTQSPQKRVNAYQSFLRGVAHRLTNNPDDQVKLTNQLIQNAHL</sequence>
<dbReference type="EMBL" id="BBJM01000024">
    <property type="protein sequence ID" value="GAK48297.1"/>
    <property type="molecule type" value="Genomic_DNA"/>
</dbReference>
<dbReference type="eggNOG" id="ENOG5032PMQ">
    <property type="taxonomic scope" value="Bacteria"/>
</dbReference>
<evidence type="ECO:0000313" key="1">
    <source>
        <dbReference type="EMBL" id="GAK48297.1"/>
    </source>
</evidence>
<protein>
    <submittedName>
        <fullName evidence="1">Uncharacterized protein</fullName>
    </submittedName>
</protein>
<dbReference type="AlphaFoldDB" id="A0A081BJS9"/>
<gene>
    <name evidence="1" type="ORF">LOSG293_240140</name>
</gene>
<dbReference type="RefSeq" id="WP_034528609.1">
    <property type="nucleotide sequence ID" value="NZ_BBJM01000024.1"/>
</dbReference>
<name>A0A081BJS9_9LACO</name>
<evidence type="ECO:0000313" key="2">
    <source>
        <dbReference type="Proteomes" id="UP000028700"/>
    </source>
</evidence>
<organism evidence="1 2">
    <name type="scientific">Secundilactobacillus oryzae JCM 18671</name>
    <dbReference type="NCBI Taxonomy" id="1291743"/>
    <lineage>
        <taxon>Bacteria</taxon>
        <taxon>Bacillati</taxon>
        <taxon>Bacillota</taxon>
        <taxon>Bacilli</taxon>
        <taxon>Lactobacillales</taxon>
        <taxon>Lactobacillaceae</taxon>
        <taxon>Secundilactobacillus</taxon>
    </lineage>
</organism>